<dbReference type="SUPFAM" id="SSF46689">
    <property type="entry name" value="Homeodomain-like"/>
    <property type="match status" value="1"/>
</dbReference>
<dbReference type="InterPro" id="IPR020449">
    <property type="entry name" value="Tscrpt_reg_AraC-type_HTH"/>
</dbReference>
<comment type="caution">
    <text evidence="5">The sequence shown here is derived from an EMBL/GenBank/DDBJ whole genome shotgun (WGS) entry which is preliminary data.</text>
</comment>
<dbReference type="EMBL" id="JLXW01000010">
    <property type="protein sequence ID" value="KBZ60457.1"/>
    <property type="molecule type" value="Genomic_DNA"/>
</dbReference>
<dbReference type="PANTHER" id="PTHR47894">
    <property type="entry name" value="HTH-TYPE TRANSCRIPTIONAL REGULATOR GADX"/>
    <property type="match status" value="1"/>
</dbReference>
<evidence type="ECO:0000259" key="4">
    <source>
        <dbReference type="PROSITE" id="PS01124"/>
    </source>
</evidence>
<accession>A0A051TU58</accession>
<dbReference type="InterPro" id="IPR018060">
    <property type="entry name" value="HTH_AraC"/>
</dbReference>
<keyword evidence="2" id="KW-0238">DNA-binding</keyword>
<dbReference type="InterPro" id="IPR009057">
    <property type="entry name" value="Homeodomain-like_sf"/>
</dbReference>
<dbReference type="HOGENOM" id="CLU_047522_3_1_11"/>
<evidence type="ECO:0000256" key="2">
    <source>
        <dbReference type="ARBA" id="ARBA00023125"/>
    </source>
</evidence>
<dbReference type="PATRIC" id="fig|1324261.3.peg.3441"/>
<proteinExistence type="predicted"/>
<sequence length="334" mass="36996">MKLDDSGMPALAFLQMLDSEALGHDASIALRSIMVREHVTESMLVGRDAQVPLRWFREIYSDFDCDQGTRLGFAFAEHAKLTSFGALSVPLVSAGSVAEVVELLAYLPVITTALSPTFHSTERGLTIGLTGRTGDAGLNCLAVTYGGLALLRLLDMLAGAVPNIELHLSHSAPESWVLHDEVLAGRIFFDAPSSFVHVPAASLEEVCRFSDPVAYRIAVTDLQRTLDQRRDTSVSEKVRDLLEKDPGKTNISRTAGELSISPSTLKRRLREEGTTFRELRQSFLRERAILRLLDRSLSVSEIAAELGYAELTNFTHAFKRWTGRSPRHFRKTRD</sequence>
<dbReference type="RefSeq" id="WP_011560599.1">
    <property type="nucleotide sequence ID" value="NZ_KK328284.1"/>
</dbReference>
<dbReference type="GO" id="GO:0003700">
    <property type="term" value="F:DNA-binding transcription factor activity"/>
    <property type="evidence" value="ECO:0007669"/>
    <property type="project" value="InterPro"/>
</dbReference>
<evidence type="ECO:0000313" key="6">
    <source>
        <dbReference type="Proteomes" id="UP000025947"/>
    </source>
</evidence>
<dbReference type="PRINTS" id="PR00032">
    <property type="entry name" value="HTHARAC"/>
</dbReference>
<dbReference type="AlphaFoldDB" id="A0A051TU58"/>
<protein>
    <recommendedName>
        <fullName evidence="4">HTH araC/xylS-type domain-containing protein</fullName>
    </recommendedName>
</protein>
<dbReference type="Proteomes" id="UP000025947">
    <property type="component" value="Unassembled WGS sequence"/>
</dbReference>
<dbReference type="InterPro" id="IPR032687">
    <property type="entry name" value="AraC-type_N"/>
</dbReference>
<dbReference type="SMART" id="SM00342">
    <property type="entry name" value="HTH_ARAC"/>
    <property type="match status" value="1"/>
</dbReference>
<dbReference type="PROSITE" id="PS01124">
    <property type="entry name" value="HTH_ARAC_FAMILY_2"/>
    <property type="match status" value="1"/>
</dbReference>
<dbReference type="Pfam" id="PF12833">
    <property type="entry name" value="HTH_18"/>
    <property type="match status" value="1"/>
</dbReference>
<evidence type="ECO:0000256" key="1">
    <source>
        <dbReference type="ARBA" id="ARBA00023015"/>
    </source>
</evidence>
<keyword evidence="3" id="KW-0804">Transcription</keyword>
<dbReference type="GO" id="GO:0005829">
    <property type="term" value="C:cytosol"/>
    <property type="evidence" value="ECO:0007669"/>
    <property type="project" value="TreeGrafter"/>
</dbReference>
<evidence type="ECO:0000256" key="3">
    <source>
        <dbReference type="ARBA" id="ARBA00023163"/>
    </source>
</evidence>
<gene>
    <name evidence="5" type="ORF">K875_03401</name>
</gene>
<feature type="domain" description="HTH araC/xylS-type" evidence="4">
    <location>
        <begin position="236"/>
        <end position="332"/>
    </location>
</feature>
<dbReference type="Pfam" id="PF12625">
    <property type="entry name" value="Arabinose_bd"/>
    <property type="match status" value="1"/>
</dbReference>
<dbReference type="PANTHER" id="PTHR47894:SF1">
    <property type="entry name" value="HTH-TYPE TRANSCRIPTIONAL REGULATOR VQSM"/>
    <property type="match status" value="1"/>
</dbReference>
<dbReference type="Gene3D" id="1.10.10.60">
    <property type="entry name" value="Homeodomain-like"/>
    <property type="match status" value="1"/>
</dbReference>
<reference evidence="5 6" key="1">
    <citation type="submission" date="2014-04" db="EMBL/GenBank/DDBJ databases">
        <title>The Genome Sequence of Mycobacterium tuberculosis TKK-01-0051.</title>
        <authorList>
            <consortium name="The Broad Institute Genomics Platform"/>
            <consortium name="The Broad Institute Genome Sequencing Center for Infectious Disease"/>
            <person name="Earl A.M."/>
            <person name="Cohen K."/>
            <person name="Pym A."/>
            <person name="Bishai W."/>
            <person name="Maharaj K."/>
            <person name="Desjardins C."/>
            <person name="Abeel T."/>
            <person name="Young S."/>
            <person name="Zeng Q."/>
            <person name="Gargeya S."/>
            <person name="Abouelleil A."/>
            <person name="Alvarado L."/>
            <person name="Chapman S.B."/>
            <person name="Gainer-Dewar J."/>
            <person name="Goldberg J."/>
            <person name="Griggs A."/>
            <person name="Gujja S."/>
            <person name="Hansen M."/>
            <person name="Howarth C."/>
            <person name="Imamovic A."/>
            <person name="Larimer J."/>
            <person name="Murphy C."/>
            <person name="Naylor J."/>
            <person name="Pearson M."/>
            <person name="Poon T.W."/>
            <person name="Priest M."/>
            <person name="Roberts A."/>
            <person name="Saif S."/>
            <person name="Shea T."/>
            <person name="Sykes S."/>
            <person name="Wortman J."/>
            <person name="Nusbaum C."/>
            <person name="Birren B."/>
        </authorList>
    </citation>
    <scope>NUCLEOTIDE SEQUENCE [LARGE SCALE GENOMIC DNA]</scope>
    <source>
        <strain evidence="5 6">TKK-01-0051</strain>
    </source>
</reference>
<name>A0A051TU58_9MYCO</name>
<evidence type="ECO:0000313" key="5">
    <source>
        <dbReference type="EMBL" id="KBZ60457.1"/>
    </source>
</evidence>
<dbReference type="GeneID" id="45764400"/>
<keyword evidence="1" id="KW-0805">Transcription regulation</keyword>
<keyword evidence="6" id="KW-1185">Reference proteome</keyword>
<dbReference type="GO" id="GO:0000976">
    <property type="term" value="F:transcription cis-regulatory region binding"/>
    <property type="evidence" value="ECO:0007669"/>
    <property type="project" value="TreeGrafter"/>
</dbReference>
<organism evidence="5 6">
    <name type="scientific">Mycobacterium [tuberculosis] TKK-01-0051</name>
    <dbReference type="NCBI Taxonomy" id="1324261"/>
    <lineage>
        <taxon>Bacteria</taxon>
        <taxon>Bacillati</taxon>
        <taxon>Actinomycetota</taxon>
        <taxon>Actinomycetes</taxon>
        <taxon>Mycobacteriales</taxon>
        <taxon>Mycobacteriaceae</taxon>
        <taxon>Mycobacterium</taxon>
        <taxon>Mycobacterium avium complex (MAC)</taxon>
    </lineage>
</organism>